<feature type="transmembrane region" description="Helical" evidence="2">
    <location>
        <begin position="69"/>
        <end position="88"/>
    </location>
</feature>
<dbReference type="STRING" id="1230905.A0A1G4IPU2"/>
<accession>A0A1G4IPU2</accession>
<organism evidence="3 4">
    <name type="scientific">Lachancea mirantina</name>
    <dbReference type="NCBI Taxonomy" id="1230905"/>
    <lineage>
        <taxon>Eukaryota</taxon>
        <taxon>Fungi</taxon>
        <taxon>Dikarya</taxon>
        <taxon>Ascomycota</taxon>
        <taxon>Saccharomycotina</taxon>
        <taxon>Saccharomycetes</taxon>
        <taxon>Saccharomycetales</taxon>
        <taxon>Saccharomycetaceae</taxon>
        <taxon>Lachancea</taxon>
    </lineage>
</organism>
<keyword evidence="4" id="KW-1185">Reference proteome</keyword>
<evidence type="ECO:0000313" key="4">
    <source>
        <dbReference type="Proteomes" id="UP000191024"/>
    </source>
</evidence>
<proteinExistence type="predicted"/>
<keyword evidence="2" id="KW-0812">Transmembrane</keyword>
<sequence>MLPANDASAVMGLFAQVLKLSQVLQRVIITMNRVVEASALLFYRSFLRPAMKMFTLFCYSPAQIITKNVLRILFLPTNLLLMLIYGASLDDLRHVNIHLAAVTGTLCIQYFITLLVVGILTGVYCGATLGFVHKHIRIPDKYIEFPQNIYNRLFPSFGTHKETLQPPPFEYPSASSQRSSISISVPTDGLGRKQPRSSRGSVSHAVSKLPHDFFQPKTPKKPESRRMNGLAKFSPVSMDAGSPGDINSLTSSIWDERGNAVETLKTDVSGKIYQDEKGFASGRDQTSYINLRALRTAVRDQN</sequence>
<dbReference type="Proteomes" id="UP000191024">
    <property type="component" value="Chromosome A"/>
</dbReference>
<keyword evidence="2" id="KW-1133">Transmembrane helix</keyword>
<evidence type="ECO:0000256" key="2">
    <source>
        <dbReference type="SAM" id="Phobius"/>
    </source>
</evidence>
<feature type="compositionally biased region" description="Low complexity" evidence="1">
    <location>
        <begin position="173"/>
        <end position="184"/>
    </location>
</feature>
<dbReference type="AlphaFoldDB" id="A0A1G4IPU2"/>
<gene>
    <name evidence="3" type="ORF">LAMI_0A05864G</name>
</gene>
<reference evidence="3 4" key="1">
    <citation type="submission" date="2016-03" db="EMBL/GenBank/DDBJ databases">
        <authorList>
            <person name="Devillers H."/>
        </authorList>
    </citation>
    <scope>NUCLEOTIDE SEQUENCE [LARGE SCALE GENOMIC DNA]</scope>
    <source>
        <strain evidence="3">CBS 11717</strain>
    </source>
</reference>
<keyword evidence="2" id="KW-0472">Membrane</keyword>
<dbReference type="OrthoDB" id="4033001at2759"/>
<feature type="region of interest" description="Disordered" evidence="1">
    <location>
        <begin position="170"/>
        <end position="226"/>
    </location>
</feature>
<evidence type="ECO:0000313" key="3">
    <source>
        <dbReference type="EMBL" id="SCU78770.1"/>
    </source>
</evidence>
<name>A0A1G4IPU2_9SACH</name>
<feature type="transmembrane region" description="Helical" evidence="2">
    <location>
        <begin position="23"/>
        <end position="43"/>
    </location>
</feature>
<evidence type="ECO:0000256" key="1">
    <source>
        <dbReference type="SAM" id="MobiDB-lite"/>
    </source>
</evidence>
<protein>
    <submittedName>
        <fullName evidence="3">LAMI_0A05864g1_1</fullName>
    </submittedName>
</protein>
<feature type="transmembrane region" description="Helical" evidence="2">
    <location>
        <begin position="108"/>
        <end position="132"/>
    </location>
</feature>
<dbReference type="EMBL" id="LT598462">
    <property type="protein sequence ID" value="SCU78770.1"/>
    <property type="molecule type" value="Genomic_DNA"/>
</dbReference>